<keyword evidence="2 9" id="KW-0489">Methyltransferase</keyword>
<keyword evidence="4" id="KW-0949">S-adenosyl-L-methionine</keyword>
<sequence>MTSTTGLVREVRGVLASAGIDQAAAEARWIVAHVLGIAPGELALRLALGEDAPEDAVEQARRLAAERATRRPLQHVLGEAPFRALTLAVGPGVFVPRPETELLAGAVIDWLHAERTAGRSARRVLEAGTGSAAIALAIATETPGVVVETVEVDPDARRCAQRNIAAAAPDLDRVGSRVRLRAGDAVAALAVTRPAALDVVVSNPPYVPEADIPAEPEARADPAIALYAGADGLDVIRALLPPAARALRPGGLVALEHTERQGARVRALAAAAGLVAARTHPDLTGRDRFTTALAPAAAPQDRHGRAGYNGTDTRGEA</sequence>
<dbReference type="NCBIfam" id="TIGR00536">
    <property type="entry name" value="hemK_fam"/>
    <property type="match status" value="1"/>
</dbReference>
<feature type="domain" description="Release factor glutamine methyltransferase N-terminal" evidence="8">
    <location>
        <begin position="8"/>
        <end position="78"/>
    </location>
</feature>
<dbReference type="InterPro" id="IPR050320">
    <property type="entry name" value="N5-glutamine_MTase"/>
</dbReference>
<name>A0A7C8FT34_9MICO</name>
<dbReference type="AlphaFoldDB" id="A0A7C8FT34"/>
<dbReference type="PANTHER" id="PTHR18895:SF74">
    <property type="entry name" value="MTRF1L RELEASE FACTOR GLUTAMINE METHYLTRANSFERASE"/>
    <property type="match status" value="1"/>
</dbReference>
<dbReference type="EMBL" id="WBKA01000003">
    <property type="protein sequence ID" value="KAB1632428.1"/>
    <property type="molecule type" value="Genomic_DNA"/>
</dbReference>
<dbReference type="InterPro" id="IPR019874">
    <property type="entry name" value="RF_methyltr_PrmC"/>
</dbReference>
<dbReference type="NCBIfam" id="TIGR03534">
    <property type="entry name" value="RF_mod_PrmC"/>
    <property type="match status" value="1"/>
</dbReference>
<evidence type="ECO:0000256" key="4">
    <source>
        <dbReference type="ARBA" id="ARBA00022691"/>
    </source>
</evidence>
<comment type="caution">
    <text evidence="9">The sequence shown here is derived from an EMBL/GenBank/DDBJ whole genome shotgun (WGS) entry which is preliminary data.</text>
</comment>
<dbReference type="RefSeq" id="WP_158036206.1">
    <property type="nucleotide sequence ID" value="NZ_BAAAZV010000017.1"/>
</dbReference>
<protein>
    <recommendedName>
        <fullName evidence="1">peptide chain release factor N(5)-glutamine methyltransferase</fullName>
        <ecNumber evidence="1">2.1.1.297</ecNumber>
    </recommendedName>
</protein>
<keyword evidence="10" id="KW-1185">Reference proteome</keyword>
<evidence type="ECO:0000256" key="2">
    <source>
        <dbReference type="ARBA" id="ARBA00022603"/>
    </source>
</evidence>
<dbReference type="InterPro" id="IPR004556">
    <property type="entry name" value="HemK-like"/>
</dbReference>
<dbReference type="SUPFAM" id="SSF53335">
    <property type="entry name" value="S-adenosyl-L-methionine-dependent methyltransferases"/>
    <property type="match status" value="1"/>
</dbReference>
<dbReference type="Pfam" id="PF05175">
    <property type="entry name" value="MTS"/>
    <property type="match status" value="1"/>
</dbReference>
<evidence type="ECO:0000256" key="6">
    <source>
        <dbReference type="SAM" id="MobiDB-lite"/>
    </source>
</evidence>
<dbReference type="EC" id="2.1.1.297" evidence="1"/>
<evidence type="ECO:0000256" key="3">
    <source>
        <dbReference type="ARBA" id="ARBA00022679"/>
    </source>
</evidence>
<dbReference type="Pfam" id="PF17827">
    <property type="entry name" value="PrmC_N"/>
    <property type="match status" value="1"/>
</dbReference>
<evidence type="ECO:0000259" key="7">
    <source>
        <dbReference type="Pfam" id="PF05175"/>
    </source>
</evidence>
<dbReference type="GO" id="GO:0032259">
    <property type="term" value="P:methylation"/>
    <property type="evidence" value="ECO:0007669"/>
    <property type="project" value="UniProtKB-KW"/>
</dbReference>
<evidence type="ECO:0000313" key="9">
    <source>
        <dbReference type="EMBL" id="KAB1632428.1"/>
    </source>
</evidence>
<dbReference type="PROSITE" id="PS00092">
    <property type="entry name" value="N6_MTASE"/>
    <property type="match status" value="1"/>
</dbReference>
<reference evidence="9 10" key="1">
    <citation type="submission" date="2019-09" db="EMBL/GenBank/DDBJ databases">
        <title>Phylogeny of genus Pseudoclavibacter and closely related genus.</title>
        <authorList>
            <person name="Li Y."/>
        </authorList>
    </citation>
    <scope>NUCLEOTIDE SEQUENCE [LARGE SCALE GENOMIC DNA]</scope>
    <source>
        <strain evidence="9 10">JCM 16921</strain>
    </source>
</reference>
<dbReference type="InterPro" id="IPR029063">
    <property type="entry name" value="SAM-dependent_MTases_sf"/>
</dbReference>
<dbReference type="InterPro" id="IPR040758">
    <property type="entry name" value="PrmC_N"/>
</dbReference>
<accession>A0A7C8FT34</accession>
<keyword evidence="3 9" id="KW-0808">Transferase</keyword>
<dbReference type="GO" id="GO:0102559">
    <property type="term" value="F:peptide chain release factor N(5)-glutamine methyltransferase activity"/>
    <property type="evidence" value="ECO:0007669"/>
    <property type="project" value="UniProtKB-EC"/>
</dbReference>
<dbReference type="GO" id="GO:0003676">
    <property type="term" value="F:nucleic acid binding"/>
    <property type="evidence" value="ECO:0007669"/>
    <property type="project" value="InterPro"/>
</dbReference>
<organism evidence="9 10">
    <name type="scientific">Pseudoclavibacter caeni</name>
    <dbReference type="NCBI Taxonomy" id="908846"/>
    <lineage>
        <taxon>Bacteria</taxon>
        <taxon>Bacillati</taxon>
        <taxon>Actinomycetota</taxon>
        <taxon>Actinomycetes</taxon>
        <taxon>Micrococcales</taxon>
        <taxon>Microbacteriaceae</taxon>
        <taxon>Pseudoclavibacter</taxon>
    </lineage>
</organism>
<evidence type="ECO:0000256" key="1">
    <source>
        <dbReference type="ARBA" id="ARBA00012771"/>
    </source>
</evidence>
<evidence type="ECO:0000256" key="5">
    <source>
        <dbReference type="ARBA" id="ARBA00048391"/>
    </source>
</evidence>
<dbReference type="InterPro" id="IPR007848">
    <property type="entry name" value="Small_mtfrase_dom"/>
</dbReference>
<feature type="domain" description="Methyltransferase small" evidence="7">
    <location>
        <begin position="120"/>
        <end position="208"/>
    </location>
</feature>
<dbReference type="Proteomes" id="UP000481339">
    <property type="component" value="Unassembled WGS sequence"/>
</dbReference>
<evidence type="ECO:0000259" key="8">
    <source>
        <dbReference type="Pfam" id="PF17827"/>
    </source>
</evidence>
<comment type="catalytic activity">
    <reaction evidence="5">
        <text>L-glutaminyl-[peptide chain release factor] + S-adenosyl-L-methionine = N(5)-methyl-L-glutaminyl-[peptide chain release factor] + S-adenosyl-L-homocysteine + H(+)</text>
        <dbReference type="Rhea" id="RHEA:42896"/>
        <dbReference type="Rhea" id="RHEA-COMP:10271"/>
        <dbReference type="Rhea" id="RHEA-COMP:10272"/>
        <dbReference type="ChEBI" id="CHEBI:15378"/>
        <dbReference type="ChEBI" id="CHEBI:30011"/>
        <dbReference type="ChEBI" id="CHEBI:57856"/>
        <dbReference type="ChEBI" id="CHEBI:59789"/>
        <dbReference type="ChEBI" id="CHEBI:61891"/>
        <dbReference type="EC" id="2.1.1.297"/>
    </reaction>
</comment>
<dbReference type="InterPro" id="IPR002052">
    <property type="entry name" value="DNA_methylase_N6_adenine_CS"/>
</dbReference>
<feature type="region of interest" description="Disordered" evidence="6">
    <location>
        <begin position="292"/>
        <end position="317"/>
    </location>
</feature>
<evidence type="ECO:0000313" key="10">
    <source>
        <dbReference type="Proteomes" id="UP000481339"/>
    </source>
</evidence>
<proteinExistence type="predicted"/>
<dbReference type="Gene3D" id="1.10.8.10">
    <property type="entry name" value="DNA helicase RuvA subunit, C-terminal domain"/>
    <property type="match status" value="1"/>
</dbReference>
<dbReference type="PANTHER" id="PTHR18895">
    <property type="entry name" value="HEMK METHYLTRANSFERASE"/>
    <property type="match status" value="1"/>
</dbReference>
<dbReference type="Gene3D" id="3.40.50.150">
    <property type="entry name" value="Vaccinia Virus protein VP39"/>
    <property type="match status" value="1"/>
</dbReference>
<gene>
    <name evidence="9" type="primary">prmC</name>
    <name evidence="9" type="ORF">F8O02_05345</name>
</gene>
<dbReference type="OrthoDB" id="9800643at2"/>
<dbReference type="CDD" id="cd02440">
    <property type="entry name" value="AdoMet_MTases"/>
    <property type="match status" value="1"/>
</dbReference>